<dbReference type="AlphaFoldDB" id="A0AA47P8J6"/>
<evidence type="ECO:0000313" key="1">
    <source>
        <dbReference type="EMBL" id="KAK0151323.1"/>
    </source>
</evidence>
<evidence type="ECO:0000313" key="2">
    <source>
        <dbReference type="Proteomes" id="UP001174136"/>
    </source>
</evidence>
<gene>
    <name evidence="1" type="ORF">N1851_007535</name>
</gene>
<proteinExistence type="predicted"/>
<dbReference type="EMBL" id="JAOPHQ010001286">
    <property type="protein sequence ID" value="KAK0151323.1"/>
    <property type="molecule type" value="Genomic_DNA"/>
</dbReference>
<reference evidence="1" key="1">
    <citation type="journal article" date="2023" name="Front. Mar. Sci.">
        <title>A new Merluccius polli reference genome to investigate the effects of global change in West African waters.</title>
        <authorList>
            <person name="Mateo J.L."/>
            <person name="Blanco-Fernandez C."/>
            <person name="Garcia-Vazquez E."/>
            <person name="Machado-Schiaffino G."/>
        </authorList>
    </citation>
    <scope>NUCLEOTIDE SEQUENCE</scope>
    <source>
        <strain evidence="1">C29</strain>
        <tissue evidence="1">Fin</tissue>
    </source>
</reference>
<organism evidence="1 2">
    <name type="scientific">Merluccius polli</name>
    <name type="common">Benguela hake</name>
    <name type="synonym">Merluccius cadenati</name>
    <dbReference type="NCBI Taxonomy" id="89951"/>
    <lineage>
        <taxon>Eukaryota</taxon>
        <taxon>Metazoa</taxon>
        <taxon>Chordata</taxon>
        <taxon>Craniata</taxon>
        <taxon>Vertebrata</taxon>
        <taxon>Euteleostomi</taxon>
        <taxon>Actinopterygii</taxon>
        <taxon>Neopterygii</taxon>
        <taxon>Teleostei</taxon>
        <taxon>Neoteleostei</taxon>
        <taxon>Acanthomorphata</taxon>
        <taxon>Zeiogadaria</taxon>
        <taxon>Gadariae</taxon>
        <taxon>Gadiformes</taxon>
        <taxon>Gadoidei</taxon>
        <taxon>Merlucciidae</taxon>
        <taxon>Merluccius</taxon>
    </lineage>
</organism>
<sequence length="69" mass="7917">MTYFNEATNWFTSMARFNCLSTPIVYLWGSAALREAARTSVWGRVCPRLRHSLISKQASYICVRNVSAR</sequence>
<protein>
    <submittedName>
        <fullName evidence="1">Uncharacterized protein</fullName>
    </submittedName>
</protein>
<comment type="caution">
    <text evidence="1">The sequence shown here is derived from an EMBL/GenBank/DDBJ whole genome shotgun (WGS) entry which is preliminary data.</text>
</comment>
<name>A0AA47P8J6_MERPO</name>
<accession>A0AA47P8J6</accession>
<keyword evidence="2" id="KW-1185">Reference proteome</keyword>
<dbReference type="Proteomes" id="UP001174136">
    <property type="component" value="Unassembled WGS sequence"/>
</dbReference>